<dbReference type="VEuPathDB" id="TrichDB:TVAGG3_0317330"/>
<accession>A2EUE5</accession>
<feature type="region of interest" description="Disordered" evidence="1">
    <location>
        <begin position="35"/>
        <end position="67"/>
    </location>
</feature>
<evidence type="ECO:0000256" key="1">
    <source>
        <dbReference type="SAM" id="MobiDB-lite"/>
    </source>
</evidence>
<reference evidence="3" key="2">
    <citation type="journal article" date="2007" name="Science">
        <title>Draft genome sequence of the sexually transmitted pathogen Trichomonas vaginalis.</title>
        <authorList>
            <person name="Carlton J.M."/>
            <person name="Hirt R.P."/>
            <person name="Silva J.C."/>
            <person name="Delcher A.L."/>
            <person name="Schatz M."/>
            <person name="Zhao Q."/>
            <person name="Wortman J.R."/>
            <person name="Bidwell S.L."/>
            <person name="Alsmark U.C.M."/>
            <person name="Besteiro S."/>
            <person name="Sicheritz-Ponten T."/>
            <person name="Noel C.J."/>
            <person name="Dacks J.B."/>
            <person name="Foster P.G."/>
            <person name="Simillion C."/>
            <person name="Van de Peer Y."/>
            <person name="Miranda-Saavedra D."/>
            <person name="Barton G.J."/>
            <person name="Westrop G.D."/>
            <person name="Mueller S."/>
            <person name="Dessi D."/>
            <person name="Fiori P.L."/>
            <person name="Ren Q."/>
            <person name="Paulsen I."/>
            <person name="Zhang H."/>
            <person name="Bastida-Corcuera F.D."/>
            <person name="Simoes-Barbosa A."/>
            <person name="Brown M.T."/>
            <person name="Hayes R.D."/>
            <person name="Mukherjee M."/>
            <person name="Okumura C.Y."/>
            <person name="Schneider R."/>
            <person name="Smith A.J."/>
            <person name="Vanacova S."/>
            <person name="Villalvazo M."/>
            <person name="Haas B.J."/>
            <person name="Pertea M."/>
            <person name="Feldblyum T.V."/>
            <person name="Utterback T.R."/>
            <person name="Shu C.L."/>
            <person name="Osoegawa K."/>
            <person name="de Jong P.J."/>
            <person name="Hrdy I."/>
            <person name="Horvathova L."/>
            <person name="Zubacova Z."/>
            <person name="Dolezal P."/>
            <person name="Malik S.B."/>
            <person name="Logsdon J.M. Jr."/>
            <person name="Henze K."/>
            <person name="Gupta A."/>
            <person name="Wang C.C."/>
            <person name="Dunne R.L."/>
            <person name="Upcroft J.A."/>
            <person name="Upcroft P."/>
            <person name="White O."/>
            <person name="Salzberg S.L."/>
            <person name="Tang P."/>
            <person name="Chiu C.-H."/>
            <person name="Lee Y.-S."/>
            <person name="Embley T.M."/>
            <person name="Coombs G.H."/>
            <person name="Mottram J.C."/>
            <person name="Tachezy J."/>
            <person name="Fraser-Liggett C.M."/>
            <person name="Johnson P.J."/>
        </authorList>
    </citation>
    <scope>NUCLEOTIDE SEQUENCE [LARGE SCALE GENOMIC DNA]</scope>
    <source>
        <strain evidence="3">G3</strain>
    </source>
</reference>
<proteinExistence type="predicted"/>
<dbReference type="RefSeq" id="XP_001315927.1">
    <property type="nucleotide sequence ID" value="XM_001315892.1"/>
</dbReference>
<keyword evidence="4" id="KW-1185">Reference proteome</keyword>
<dbReference type="Proteomes" id="UP000001542">
    <property type="component" value="Unassembled WGS sequence"/>
</dbReference>
<gene>
    <name evidence="3" type="ORF">TVAG_473280</name>
</gene>
<keyword evidence="2" id="KW-0472">Membrane</keyword>
<organism evidence="3 4">
    <name type="scientific">Trichomonas vaginalis (strain ATCC PRA-98 / G3)</name>
    <dbReference type="NCBI Taxonomy" id="412133"/>
    <lineage>
        <taxon>Eukaryota</taxon>
        <taxon>Metamonada</taxon>
        <taxon>Parabasalia</taxon>
        <taxon>Trichomonadida</taxon>
        <taxon>Trichomonadidae</taxon>
        <taxon>Trichomonas</taxon>
    </lineage>
</organism>
<dbReference type="AlphaFoldDB" id="A2EUE5"/>
<dbReference type="VEuPathDB" id="TrichDB:TVAG_473280"/>
<evidence type="ECO:0000313" key="3">
    <source>
        <dbReference type="EMBL" id="EAY03704.1"/>
    </source>
</evidence>
<reference evidence="3" key="1">
    <citation type="submission" date="2006-10" db="EMBL/GenBank/DDBJ databases">
        <authorList>
            <person name="Amadeo P."/>
            <person name="Zhao Q."/>
            <person name="Wortman J."/>
            <person name="Fraser-Liggett C."/>
            <person name="Carlton J."/>
        </authorList>
    </citation>
    <scope>NUCLEOTIDE SEQUENCE</scope>
    <source>
        <strain evidence="3">G3</strain>
    </source>
</reference>
<evidence type="ECO:0000256" key="2">
    <source>
        <dbReference type="SAM" id="Phobius"/>
    </source>
</evidence>
<dbReference type="InParanoid" id="A2EUE5"/>
<sequence length="117" mass="13312">MFIIALIAFQDIIIPQIKKEPDDKEKRAIQSNFFFQPSNPVTDENDNKKDAFQNQKREQTCSGLQTNGSLHKLSKQTTDNVDEKPLIEYVLVAALCILLNFGSYAGVRIMFDFILSV</sequence>
<name>A2EUE5_TRIV3</name>
<evidence type="ECO:0000313" key="4">
    <source>
        <dbReference type="Proteomes" id="UP000001542"/>
    </source>
</evidence>
<dbReference type="EMBL" id="DS113496">
    <property type="protein sequence ID" value="EAY03704.1"/>
    <property type="molecule type" value="Genomic_DNA"/>
</dbReference>
<keyword evidence="2" id="KW-1133">Transmembrane helix</keyword>
<feature type="compositionally biased region" description="Basic and acidic residues" evidence="1">
    <location>
        <begin position="45"/>
        <end position="59"/>
    </location>
</feature>
<dbReference type="KEGG" id="tva:4761549"/>
<protein>
    <submittedName>
        <fullName evidence="3">Uncharacterized protein</fullName>
    </submittedName>
</protein>
<keyword evidence="2" id="KW-0812">Transmembrane</keyword>
<feature type="transmembrane region" description="Helical" evidence="2">
    <location>
        <begin position="89"/>
        <end position="111"/>
    </location>
</feature>